<dbReference type="InterPro" id="IPR013022">
    <property type="entry name" value="Xyl_isomerase-like_TIM-brl"/>
</dbReference>
<dbReference type="Proteomes" id="UP000199126">
    <property type="component" value="Unassembled WGS sequence"/>
</dbReference>
<sequence>MQTALFTKVLSDRSLKDACTLASEIGYDGVELMCRPPHFDVETTDEEAQALRDYVRDLGLEIPCLATYTGNYLGKSDAECEEQLVQLERFCELAEILNVDLVRHGPGGPAAFEADSTHYEEGAMWMRRAADRAAKYDKELGVEIHSGTIVESGDDAVRLFELIDRDNVGAIHDAGNMFISHADYGRESVETLDNWLRHVHVKDERRVANDGTGRFSVRTIEGDEWFEPTLLGEGQTDYEPLFEALAAMDYDGFVTDECHVSPTESRDTADIAEAEHKALQRLLMDGTQ</sequence>
<dbReference type="SUPFAM" id="SSF51658">
    <property type="entry name" value="Xylose isomerase-like"/>
    <property type="match status" value="1"/>
</dbReference>
<dbReference type="PANTHER" id="PTHR12110:SF21">
    <property type="entry name" value="XYLOSE ISOMERASE-LIKE TIM BARREL DOMAIN-CONTAINING PROTEIN"/>
    <property type="match status" value="1"/>
</dbReference>
<dbReference type="Pfam" id="PF01261">
    <property type="entry name" value="AP_endonuc_2"/>
    <property type="match status" value="1"/>
</dbReference>
<dbReference type="GO" id="GO:0016853">
    <property type="term" value="F:isomerase activity"/>
    <property type="evidence" value="ECO:0007669"/>
    <property type="project" value="UniProtKB-KW"/>
</dbReference>
<accession>A0A1H8UHU5</accession>
<protein>
    <submittedName>
        <fullName evidence="2">Sugar phosphate isomerase/epimerase</fullName>
    </submittedName>
</protein>
<name>A0A1H8UHU5_9EURY</name>
<dbReference type="EMBL" id="FODV01000011">
    <property type="protein sequence ID" value="SEP02789.1"/>
    <property type="molecule type" value="Genomic_DNA"/>
</dbReference>
<dbReference type="InterPro" id="IPR036237">
    <property type="entry name" value="Xyl_isomerase-like_sf"/>
</dbReference>
<dbReference type="InterPro" id="IPR050312">
    <property type="entry name" value="IolE/XylAMocC-like"/>
</dbReference>
<feature type="domain" description="Xylose isomerase-like TIM barrel" evidence="1">
    <location>
        <begin position="21"/>
        <end position="277"/>
    </location>
</feature>
<dbReference type="PANTHER" id="PTHR12110">
    <property type="entry name" value="HYDROXYPYRUVATE ISOMERASE"/>
    <property type="match status" value="1"/>
</dbReference>
<evidence type="ECO:0000259" key="1">
    <source>
        <dbReference type="Pfam" id="PF01261"/>
    </source>
</evidence>
<dbReference type="AlphaFoldDB" id="A0A1H8UHU5"/>
<dbReference type="Gene3D" id="3.20.20.150">
    <property type="entry name" value="Divalent-metal-dependent TIM barrel enzymes"/>
    <property type="match status" value="1"/>
</dbReference>
<organism evidence="2 3">
    <name type="scientific">Halogranum amylolyticum</name>
    <dbReference type="NCBI Taxonomy" id="660520"/>
    <lineage>
        <taxon>Archaea</taxon>
        <taxon>Methanobacteriati</taxon>
        <taxon>Methanobacteriota</taxon>
        <taxon>Stenosarchaea group</taxon>
        <taxon>Halobacteria</taxon>
        <taxon>Halobacteriales</taxon>
        <taxon>Haloferacaceae</taxon>
    </lineage>
</organism>
<evidence type="ECO:0000313" key="3">
    <source>
        <dbReference type="Proteomes" id="UP000199126"/>
    </source>
</evidence>
<dbReference type="OrthoDB" id="372143at2157"/>
<dbReference type="RefSeq" id="WP_089826208.1">
    <property type="nucleotide sequence ID" value="NZ_FODV01000011.1"/>
</dbReference>
<gene>
    <name evidence="2" type="ORF">SAMN04487948_11146</name>
</gene>
<reference evidence="3" key="1">
    <citation type="submission" date="2016-10" db="EMBL/GenBank/DDBJ databases">
        <authorList>
            <person name="Varghese N."/>
            <person name="Submissions S."/>
        </authorList>
    </citation>
    <scope>NUCLEOTIDE SEQUENCE [LARGE SCALE GENOMIC DNA]</scope>
    <source>
        <strain evidence="3">CGMCC 1.10121</strain>
    </source>
</reference>
<keyword evidence="3" id="KW-1185">Reference proteome</keyword>
<proteinExistence type="predicted"/>
<keyword evidence="2" id="KW-0413">Isomerase</keyword>
<evidence type="ECO:0000313" key="2">
    <source>
        <dbReference type="EMBL" id="SEP02789.1"/>
    </source>
</evidence>